<gene>
    <name evidence="2" type="ORF">J2S42_001318</name>
</gene>
<dbReference type="EMBL" id="JAUSUZ010000001">
    <property type="protein sequence ID" value="MDQ0364649.1"/>
    <property type="molecule type" value="Genomic_DNA"/>
</dbReference>
<evidence type="ECO:0000313" key="2">
    <source>
        <dbReference type="EMBL" id="MDQ0364649.1"/>
    </source>
</evidence>
<name>A0AAE3VWR1_9ACTN</name>
<organism evidence="2 3">
    <name type="scientific">Catenuloplanes indicus</name>
    <dbReference type="NCBI Taxonomy" id="137267"/>
    <lineage>
        <taxon>Bacteria</taxon>
        <taxon>Bacillati</taxon>
        <taxon>Actinomycetota</taxon>
        <taxon>Actinomycetes</taxon>
        <taxon>Micromonosporales</taxon>
        <taxon>Micromonosporaceae</taxon>
        <taxon>Catenuloplanes</taxon>
    </lineage>
</organism>
<dbReference type="AlphaFoldDB" id="A0AAE3VWR1"/>
<dbReference type="Proteomes" id="UP001240236">
    <property type="component" value="Unassembled WGS sequence"/>
</dbReference>
<proteinExistence type="predicted"/>
<sequence>MPGAFRIDLKECVVIGQRHPLPTHDGIRHPPQLVVDPDDQFPDLVPVPHRQDPGVTLDPRICDPPRQQPPVHRPRSRAAAPPLGATATMFIMPIMSPDGAFARLVAQQATSDGPGATAARDPLLGPACCPDCTTRGWVTG</sequence>
<dbReference type="RefSeq" id="WP_307236223.1">
    <property type="nucleotide sequence ID" value="NZ_JAUSUZ010000001.1"/>
</dbReference>
<protein>
    <submittedName>
        <fullName evidence="2">Uncharacterized protein</fullName>
    </submittedName>
</protein>
<comment type="caution">
    <text evidence="2">The sequence shown here is derived from an EMBL/GenBank/DDBJ whole genome shotgun (WGS) entry which is preliminary data.</text>
</comment>
<keyword evidence="3" id="KW-1185">Reference proteome</keyword>
<reference evidence="2 3" key="1">
    <citation type="submission" date="2023-07" db="EMBL/GenBank/DDBJ databases">
        <title>Sequencing the genomes of 1000 actinobacteria strains.</title>
        <authorList>
            <person name="Klenk H.-P."/>
        </authorList>
    </citation>
    <scope>NUCLEOTIDE SEQUENCE [LARGE SCALE GENOMIC DNA]</scope>
    <source>
        <strain evidence="2 3">DSM 44709</strain>
    </source>
</reference>
<feature type="region of interest" description="Disordered" evidence="1">
    <location>
        <begin position="49"/>
        <end position="82"/>
    </location>
</feature>
<evidence type="ECO:0000313" key="3">
    <source>
        <dbReference type="Proteomes" id="UP001240236"/>
    </source>
</evidence>
<accession>A0AAE3VWR1</accession>
<evidence type="ECO:0000256" key="1">
    <source>
        <dbReference type="SAM" id="MobiDB-lite"/>
    </source>
</evidence>